<comment type="similarity">
    <text evidence="2 10">Belongs to the fatty acyl-CoA reductase family.</text>
</comment>
<accession>A0A1B6J3R9</accession>
<keyword evidence="10" id="KW-0560">Oxidoreductase</keyword>
<reference evidence="13" key="1">
    <citation type="submission" date="2015-11" db="EMBL/GenBank/DDBJ databases">
        <title>De novo transcriptome assembly of four potential Pierce s Disease insect vectors from Arizona vineyards.</title>
        <authorList>
            <person name="Tassone E.E."/>
        </authorList>
    </citation>
    <scope>NUCLEOTIDE SEQUENCE</scope>
</reference>
<comment type="catalytic activity">
    <reaction evidence="9 10">
        <text>a long-chain fatty acyl-CoA + 2 NADPH + 2 H(+) = a long-chain primary fatty alcohol + 2 NADP(+) + CoA</text>
        <dbReference type="Rhea" id="RHEA:52716"/>
        <dbReference type="ChEBI" id="CHEBI:15378"/>
        <dbReference type="ChEBI" id="CHEBI:57287"/>
        <dbReference type="ChEBI" id="CHEBI:57783"/>
        <dbReference type="ChEBI" id="CHEBI:58349"/>
        <dbReference type="ChEBI" id="CHEBI:77396"/>
        <dbReference type="ChEBI" id="CHEBI:83139"/>
        <dbReference type="EC" id="1.2.1.84"/>
    </reaction>
</comment>
<dbReference type="Gene3D" id="3.40.50.720">
    <property type="entry name" value="NAD(P)-binding Rossmann-like Domain"/>
    <property type="match status" value="1"/>
</dbReference>
<evidence type="ECO:0000259" key="11">
    <source>
        <dbReference type="Pfam" id="PF03015"/>
    </source>
</evidence>
<evidence type="ECO:0000256" key="4">
    <source>
        <dbReference type="ARBA" id="ARBA00022692"/>
    </source>
</evidence>
<keyword evidence="6" id="KW-1133">Transmembrane helix</keyword>
<feature type="domain" description="Fatty acyl-CoA reductase C-terminal" evidence="11">
    <location>
        <begin position="373"/>
        <end position="465"/>
    </location>
</feature>
<evidence type="ECO:0000256" key="6">
    <source>
        <dbReference type="ARBA" id="ARBA00022989"/>
    </source>
</evidence>
<dbReference type="GO" id="GO:0035336">
    <property type="term" value="P:long-chain fatty-acyl-CoA metabolic process"/>
    <property type="evidence" value="ECO:0007669"/>
    <property type="project" value="TreeGrafter"/>
</dbReference>
<feature type="domain" description="Thioester reductase (TE)" evidence="12">
    <location>
        <begin position="26"/>
        <end position="296"/>
    </location>
</feature>
<dbReference type="CDD" id="cd09071">
    <property type="entry name" value="FAR_C"/>
    <property type="match status" value="1"/>
</dbReference>
<evidence type="ECO:0000313" key="13">
    <source>
        <dbReference type="EMBL" id="JAS93819.1"/>
    </source>
</evidence>
<dbReference type="GO" id="GO:0005777">
    <property type="term" value="C:peroxisome"/>
    <property type="evidence" value="ECO:0007669"/>
    <property type="project" value="TreeGrafter"/>
</dbReference>
<dbReference type="PANTHER" id="PTHR11011:SF60">
    <property type="entry name" value="FATTY ACYL-COA REDUCTASE-RELATED"/>
    <property type="match status" value="1"/>
</dbReference>
<dbReference type="EMBL" id="GECU01013887">
    <property type="protein sequence ID" value="JAS93819.1"/>
    <property type="molecule type" value="Transcribed_RNA"/>
</dbReference>
<keyword evidence="8" id="KW-0472">Membrane</keyword>
<comment type="function">
    <text evidence="10">Catalyzes the reduction of fatty acyl-CoA to fatty alcohols.</text>
</comment>
<dbReference type="CDD" id="cd05236">
    <property type="entry name" value="FAR-N_SDR_e"/>
    <property type="match status" value="1"/>
</dbReference>
<evidence type="ECO:0000256" key="10">
    <source>
        <dbReference type="RuleBase" id="RU363097"/>
    </source>
</evidence>
<name>A0A1B6J3R9_9HEMI</name>
<evidence type="ECO:0000256" key="9">
    <source>
        <dbReference type="ARBA" id="ARBA00052530"/>
    </source>
</evidence>
<gene>
    <name evidence="13" type="ORF">g.38785</name>
</gene>
<dbReference type="PANTHER" id="PTHR11011">
    <property type="entry name" value="MALE STERILITY PROTEIN 2-RELATED"/>
    <property type="match status" value="1"/>
</dbReference>
<comment type="subcellular location">
    <subcellularLocation>
        <location evidence="1">Membrane</location>
        <topology evidence="1">Multi-pass membrane protein</topology>
    </subcellularLocation>
</comment>
<evidence type="ECO:0000259" key="12">
    <source>
        <dbReference type="Pfam" id="PF07993"/>
    </source>
</evidence>
<evidence type="ECO:0000256" key="3">
    <source>
        <dbReference type="ARBA" id="ARBA00022516"/>
    </source>
</evidence>
<protein>
    <recommendedName>
        <fullName evidence="10">Fatty acyl-CoA reductase</fullName>
        <ecNumber evidence="10">1.2.1.84</ecNumber>
    </recommendedName>
</protein>
<dbReference type="Pfam" id="PF07993">
    <property type="entry name" value="NAD_binding_4"/>
    <property type="match status" value="1"/>
</dbReference>
<dbReference type="SUPFAM" id="SSF51735">
    <property type="entry name" value="NAD(P)-binding Rossmann-fold domains"/>
    <property type="match status" value="1"/>
</dbReference>
<keyword evidence="7 10" id="KW-0443">Lipid metabolism</keyword>
<evidence type="ECO:0000256" key="1">
    <source>
        <dbReference type="ARBA" id="ARBA00004141"/>
    </source>
</evidence>
<dbReference type="GO" id="GO:0080019">
    <property type="term" value="F:alcohol-forming very long-chain fatty acyl-CoA reductase activity"/>
    <property type="evidence" value="ECO:0007669"/>
    <property type="project" value="InterPro"/>
</dbReference>
<dbReference type="InterPro" id="IPR026055">
    <property type="entry name" value="FAR"/>
</dbReference>
<dbReference type="InterPro" id="IPR013120">
    <property type="entry name" value="FAR_NAD-bd"/>
</dbReference>
<evidence type="ECO:0000256" key="2">
    <source>
        <dbReference type="ARBA" id="ARBA00005928"/>
    </source>
</evidence>
<proteinExistence type="inferred from homology"/>
<dbReference type="AlphaFoldDB" id="A0A1B6J3R9"/>
<evidence type="ECO:0000256" key="5">
    <source>
        <dbReference type="ARBA" id="ARBA00022857"/>
    </source>
</evidence>
<keyword evidence="3 10" id="KW-0444">Lipid biosynthesis</keyword>
<evidence type="ECO:0000256" key="7">
    <source>
        <dbReference type="ARBA" id="ARBA00023098"/>
    </source>
</evidence>
<dbReference type="EC" id="1.2.1.84" evidence="10"/>
<keyword evidence="4" id="KW-0812">Transmembrane</keyword>
<evidence type="ECO:0000256" key="8">
    <source>
        <dbReference type="ARBA" id="ARBA00023136"/>
    </source>
</evidence>
<keyword evidence="5 10" id="KW-0521">NADP</keyword>
<dbReference type="Pfam" id="PF03015">
    <property type="entry name" value="Sterile"/>
    <property type="match status" value="1"/>
</dbReference>
<dbReference type="GO" id="GO:0102965">
    <property type="term" value="F:alcohol-forming long-chain fatty acyl-CoA reductase activity"/>
    <property type="evidence" value="ECO:0007669"/>
    <property type="project" value="UniProtKB-EC"/>
</dbReference>
<dbReference type="InterPro" id="IPR036291">
    <property type="entry name" value="NAD(P)-bd_dom_sf"/>
</dbReference>
<organism evidence="13">
    <name type="scientific">Homalodisca liturata</name>
    <dbReference type="NCBI Taxonomy" id="320908"/>
    <lineage>
        <taxon>Eukaryota</taxon>
        <taxon>Metazoa</taxon>
        <taxon>Ecdysozoa</taxon>
        <taxon>Arthropoda</taxon>
        <taxon>Hexapoda</taxon>
        <taxon>Insecta</taxon>
        <taxon>Pterygota</taxon>
        <taxon>Neoptera</taxon>
        <taxon>Paraneoptera</taxon>
        <taxon>Hemiptera</taxon>
        <taxon>Auchenorrhyncha</taxon>
        <taxon>Membracoidea</taxon>
        <taxon>Cicadellidae</taxon>
        <taxon>Cicadellinae</taxon>
        <taxon>Proconiini</taxon>
        <taxon>Homalodisca</taxon>
    </lineage>
</organism>
<dbReference type="FunFam" id="3.40.50.720:FF:000143">
    <property type="entry name" value="Fatty acyl-CoA reductase"/>
    <property type="match status" value="1"/>
</dbReference>
<sequence>MCPDASAKNSNRSKIQQFYEGKVIFLTGGTGFLGKILIDKLLRTCPTVERIFLLMREKNGLTIEERLTKLLDDVVFARLKKENPEFAKRLSVVHGDLHIPNLGLSANHVALLSETVDIVVHSAATLRFDERLGVAITTNVAGTKQLCLLAQEMSRLKAFVYVSTAFSNCDSAVIPESVCLPPICPDTLILLSELLDEKMLDNIAPLLLGAKPNTYIYTKSAAEGLINRFSSTLPVAILRPSIVISTLSEPLPGWINNIQGPTGVVASASIGVLRAILCNDHAVANLVPVDYTANAILALAYSVATQEWHNIKEKNGLPVINFVSTQANNITWGQFGDTMEKYIRLYPSLNLMWYPFVLRPQSPWLSAVYNILLHYLPALVVDSLNTLCGRPARLRMLCGRLDKYSRVLRYFSCRHFQFQENNQRLLWESLEPQDQQEFPFHMGEISWEVMMAEYIRGCRQYLLREEPATVVKARRRLQLLYAVHLVTKGALLFVSARAIWNISKHIARGFILHVPALSGRIKS</sequence>
<dbReference type="InterPro" id="IPR033640">
    <property type="entry name" value="FAR_C"/>
</dbReference>
<dbReference type="GO" id="GO:0016020">
    <property type="term" value="C:membrane"/>
    <property type="evidence" value="ECO:0007669"/>
    <property type="project" value="UniProtKB-SubCell"/>
</dbReference>